<dbReference type="GO" id="GO:0008395">
    <property type="term" value="F:steroid hydroxylase activity"/>
    <property type="evidence" value="ECO:0007669"/>
    <property type="project" value="TreeGrafter"/>
</dbReference>
<reference evidence="7 8" key="1">
    <citation type="journal article" date="2019" name="Fungal Biol. Biotechnol.">
        <title>Draft genome sequence of fastidious pathogen Ceratobasidium theobromae, which causes vascular-streak dieback in Theobroma cacao.</title>
        <authorList>
            <person name="Ali S.S."/>
            <person name="Asman A."/>
            <person name="Shao J."/>
            <person name="Firmansyah A.P."/>
            <person name="Susilo A.W."/>
            <person name="Rosmana A."/>
            <person name="McMahon P."/>
            <person name="Junaid M."/>
            <person name="Guest D."/>
            <person name="Kheng T.Y."/>
            <person name="Meinhardt L.W."/>
            <person name="Bailey B.A."/>
        </authorList>
    </citation>
    <scope>NUCLEOTIDE SEQUENCE [LARGE SCALE GENOMIC DNA]</scope>
    <source>
        <strain evidence="7 8">CT2</strain>
    </source>
</reference>
<evidence type="ECO:0000256" key="3">
    <source>
        <dbReference type="ARBA" id="ARBA00022617"/>
    </source>
</evidence>
<dbReference type="OrthoDB" id="3366823at2759"/>
<comment type="cofactor">
    <cofactor evidence="1 6">
        <name>heme</name>
        <dbReference type="ChEBI" id="CHEBI:30413"/>
    </cofactor>
</comment>
<evidence type="ECO:0000256" key="2">
    <source>
        <dbReference type="ARBA" id="ARBA00010617"/>
    </source>
</evidence>
<evidence type="ECO:0000313" key="7">
    <source>
        <dbReference type="EMBL" id="KAB5592233.1"/>
    </source>
</evidence>
<protein>
    <submittedName>
        <fullName evidence="7">Cytochrome P450 family protein</fullName>
    </submittedName>
</protein>
<dbReference type="Pfam" id="PF00067">
    <property type="entry name" value="p450"/>
    <property type="match status" value="1"/>
</dbReference>
<accession>A0A5N5QL00</accession>
<evidence type="ECO:0000313" key="8">
    <source>
        <dbReference type="Proteomes" id="UP000383932"/>
    </source>
</evidence>
<dbReference type="Proteomes" id="UP000383932">
    <property type="component" value="Unassembled WGS sequence"/>
</dbReference>
<gene>
    <name evidence="7" type="ORF">CTheo_4330</name>
</gene>
<dbReference type="InterPro" id="IPR002403">
    <property type="entry name" value="Cyt_P450_E_grp-IV"/>
</dbReference>
<comment type="similarity">
    <text evidence="2">Belongs to the cytochrome P450 family.</text>
</comment>
<evidence type="ECO:0000256" key="5">
    <source>
        <dbReference type="ARBA" id="ARBA00023004"/>
    </source>
</evidence>
<keyword evidence="3 6" id="KW-0349">Heme</keyword>
<organism evidence="7 8">
    <name type="scientific">Ceratobasidium theobromae</name>
    <dbReference type="NCBI Taxonomy" id="1582974"/>
    <lineage>
        <taxon>Eukaryota</taxon>
        <taxon>Fungi</taxon>
        <taxon>Dikarya</taxon>
        <taxon>Basidiomycota</taxon>
        <taxon>Agaricomycotina</taxon>
        <taxon>Agaricomycetes</taxon>
        <taxon>Cantharellales</taxon>
        <taxon>Ceratobasidiaceae</taxon>
        <taxon>Ceratobasidium</taxon>
    </lineage>
</organism>
<name>A0A5N5QL00_9AGAM</name>
<dbReference type="GO" id="GO:0016705">
    <property type="term" value="F:oxidoreductase activity, acting on paired donors, with incorporation or reduction of molecular oxygen"/>
    <property type="evidence" value="ECO:0007669"/>
    <property type="project" value="InterPro"/>
</dbReference>
<dbReference type="SUPFAM" id="SSF48264">
    <property type="entry name" value="Cytochrome P450"/>
    <property type="match status" value="1"/>
</dbReference>
<dbReference type="PANTHER" id="PTHR24304:SF2">
    <property type="entry name" value="24-HYDROXYCHOLESTEROL 7-ALPHA-HYDROXYLASE"/>
    <property type="match status" value="1"/>
</dbReference>
<evidence type="ECO:0000256" key="4">
    <source>
        <dbReference type="ARBA" id="ARBA00022723"/>
    </source>
</evidence>
<dbReference type="InterPro" id="IPR036396">
    <property type="entry name" value="Cyt_P450_sf"/>
</dbReference>
<feature type="binding site" description="axial binding residue" evidence="6">
    <location>
        <position position="467"/>
    </location>
    <ligand>
        <name>heme</name>
        <dbReference type="ChEBI" id="CHEBI:30413"/>
    </ligand>
    <ligandPart>
        <name>Fe</name>
        <dbReference type="ChEBI" id="CHEBI:18248"/>
    </ligandPart>
</feature>
<dbReference type="PRINTS" id="PR00465">
    <property type="entry name" value="EP450IV"/>
</dbReference>
<dbReference type="PANTHER" id="PTHR24304">
    <property type="entry name" value="CYTOCHROME P450 FAMILY 7"/>
    <property type="match status" value="1"/>
</dbReference>
<dbReference type="AlphaFoldDB" id="A0A5N5QL00"/>
<sequence length="528" mass="59290">MSVPHPETFQLVPVSRDWILSLVKDAERRFLRMTSLDISRIIGNLDSLRMFSILVASGALLYFWRIRVSHQSSLADGVRKPPVVSYWIPWLGSALQIQRDPDSLFRRARRELGPVFGVKAFGSVMYHVTDADLMMSVYKQTTIFSGSPMQATFLHQIFDVRMEVITRSNILGDMLASKNRHFSPVNVHSLVSSFINHARSLSLQLGSTTTAPLLSLIIPLMQKSDCAMLFGSSFLDSYYDTIAPAFAIFDANVPLLAVNFPPFFMRGTIAARRLIITKLTEYFQSELPDDASGLLKEFVALGRGANWTPRDLAAFSLGIMWPLLSNAPYAVYWLLVLHLRRPEGLGPVLEEIKFVLSSGRDLTDVVQDSSAMPCLDASINETIRIASDSYSVRWVSQSTTNNESKEARLGRYAFAPGDQMACNMRGVHMDQDIYSDPDTFKPSRFRLSGKDSMRGKFFPFGGGFSICEGRHLALAQIKAFIITLLLNFEVSLVDEQCDVPKFSPNNRGFGMIKPLGDARMRLKRRHLM</sequence>
<dbReference type="Gene3D" id="1.10.630.10">
    <property type="entry name" value="Cytochrome P450"/>
    <property type="match status" value="1"/>
</dbReference>
<evidence type="ECO:0000256" key="6">
    <source>
        <dbReference type="PIRSR" id="PIRSR602403-1"/>
    </source>
</evidence>
<dbReference type="GO" id="GO:0020037">
    <property type="term" value="F:heme binding"/>
    <property type="evidence" value="ECO:0007669"/>
    <property type="project" value="InterPro"/>
</dbReference>
<proteinExistence type="inferred from homology"/>
<dbReference type="GO" id="GO:0005506">
    <property type="term" value="F:iron ion binding"/>
    <property type="evidence" value="ECO:0007669"/>
    <property type="project" value="InterPro"/>
</dbReference>
<dbReference type="InterPro" id="IPR050529">
    <property type="entry name" value="CYP450_sterol_14alpha_dmase"/>
</dbReference>
<comment type="caution">
    <text evidence="7">The sequence shown here is derived from an EMBL/GenBank/DDBJ whole genome shotgun (WGS) entry which is preliminary data.</text>
</comment>
<dbReference type="EMBL" id="SSOP01000072">
    <property type="protein sequence ID" value="KAB5592233.1"/>
    <property type="molecule type" value="Genomic_DNA"/>
</dbReference>
<evidence type="ECO:0000256" key="1">
    <source>
        <dbReference type="ARBA" id="ARBA00001971"/>
    </source>
</evidence>
<keyword evidence="5 6" id="KW-0408">Iron</keyword>
<keyword evidence="4 6" id="KW-0479">Metal-binding</keyword>
<dbReference type="InterPro" id="IPR001128">
    <property type="entry name" value="Cyt_P450"/>
</dbReference>
<keyword evidence="8" id="KW-1185">Reference proteome</keyword>